<proteinExistence type="predicted"/>
<dbReference type="Gene3D" id="1.20.140.100">
    <property type="entry name" value="Dynein heavy chain, N-terminal domain 2"/>
    <property type="match status" value="1"/>
</dbReference>
<feature type="domain" description="Dynein heavy chain linker" evidence="1">
    <location>
        <begin position="1"/>
        <end position="139"/>
    </location>
</feature>
<evidence type="ECO:0000259" key="1">
    <source>
        <dbReference type="Pfam" id="PF08393"/>
    </source>
</evidence>
<reference evidence="2" key="1">
    <citation type="submission" date="2017-08" db="EMBL/GenBank/DDBJ databases">
        <authorList>
            <person name="Polle J.E."/>
            <person name="Barry K."/>
            <person name="Cushman J."/>
            <person name="Schmutz J."/>
            <person name="Tran D."/>
            <person name="Hathwaick L.T."/>
            <person name="Yim W.C."/>
            <person name="Jenkins J."/>
            <person name="Mckie-Krisberg Z.M."/>
            <person name="Prochnik S."/>
            <person name="Lindquist E."/>
            <person name="Dockter R.B."/>
            <person name="Adam C."/>
            <person name="Molina H."/>
            <person name="Bunkerborg J."/>
            <person name="Jin E."/>
            <person name="Buchheim M."/>
            <person name="Magnuson J."/>
        </authorList>
    </citation>
    <scope>NUCLEOTIDE SEQUENCE</scope>
    <source>
        <strain evidence="2">CCAP 19/18</strain>
    </source>
</reference>
<dbReference type="Proteomes" id="UP000815325">
    <property type="component" value="Unassembled WGS sequence"/>
</dbReference>
<gene>
    <name evidence="2" type="ORF">DUNSADRAFT_5092</name>
</gene>
<dbReference type="Gene3D" id="1.20.58.1120">
    <property type="match status" value="1"/>
</dbReference>
<sequence length="221" mass="25175">MEEVQLEPLCTKLAKDADRLFALEEANRLLEEVQKGLAAYLEKKRLFFPRFFFLSNDEMLEILSETKDPTRVQPHLRKCFEGIHRLRFEGSVVKGMQSVEKEIVPFKTPINTAQAKGAVERWLVEVEARMFEAVHDVTARGIQSFPAFPRHEWVLEWPGMVVLVVTAIYWTRNVEAAMMKEGAGEGGSVSAFAQQCTKDLMKVVQQAHRWSRPRGGAGTHC</sequence>
<dbReference type="EMBL" id="MU069437">
    <property type="protein sequence ID" value="KAF5843854.1"/>
    <property type="molecule type" value="Genomic_DNA"/>
</dbReference>
<dbReference type="PANTHER" id="PTHR45703">
    <property type="entry name" value="DYNEIN HEAVY CHAIN"/>
    <property type="match status" value="1"/>
</dbReference>
<dbReference type="Pfam" id="PF08393">
    <property type="entry name" value="DHC_N2"/>
    <property type="match status" value="1"/>
</dbReference>
<evidence type="ECO:0000313" key="2">
    <source>
        <dbReference type="EMBL" id="KAF5843854.1"/>
    </source>
</evidence>
<keyword evidence="3" id="KW-1185">Reference proteome</keyword>
<protein>
    <submittedName>
        <fullName evidence="2">Dynein heavy chain, N-terminal region 2-domain-containing protein</fullName>
    </submittedName>
</protein>
<accession>A0ABQ7HAH3</accession>
<dbReference type="InterPro" id="IPR042222">
    <property type="entry name" value="Dynein_2_N"/>
</dbReference>
<comment type="caution">
    <text evidence="2">The sequence shown here is derived from an EMBL/GenBank/DDBJ whole genome shotgun (WGS) entry which is preliminary data.</text>
</comment>
<dbReference type="Gene3D" id="3.20.180.20">
    <property type="entry name" value="Dynein heavy chain, N-terminal domain 2"/>
    <property type="match status" value="1"/>
</dbReference>
<dbReference type="PANTHER" id="PTHR45703:SF35">
    <property type="entry name" value="DYNEIN HEAVY CHAIN"/>
    <property type="match status" value="1"/>
</dbReference>
<dbReference type="InterPro" id="IPR013602">
    <property type="entry name" value="Dynein_heavy_linker"/>
</dbReference>
<evidence type="ECO:0000313" key="3">
    <source>
        <dbReference type="Proteomes" id="UP000815325"/>
    </source>
</evidence>
<dbReference type="InterPro" id="IPR042228">
    <property type="entry name" value="Dynein_linker_3"/>
</dbReference>
<organism evidence="2 3">
    <name type="scientific">Dunaliella salina</name>
    <name type="common">Green alga</name>
    <name type="synonym">Protococcus salinus</name>
    <dbReference type="NCBI Taxonomy" id="3046"/>
    <lineage>
        <taxon>Eukaryota</taxon>
        <taxon>Viridiplantae</taxon>
        <taxon>Chlorophyta</taxon>
        <taxon>core chlorophytes</taxon>
        <taxon>Chlorophyceae</taxon>
        <taxon>CS clade</taxon>
        <taxon>Chlamydomonadales</taxon>
        <taxon>Dunaliellaceae</taxon>
        <taxon>Dunaliella</taxon>
    </lineage>
</organism>
<dbReference type="InterPro" id="IPR026983">
    <property type="entry name" value="DHC"/>
</dbReference>
<name>A0ABQ7HAH3_DUNSA</name>